<evidence type="ECO:0000259" key="1">
    <source>
        <dbReference type="PROSITE" id="PS51272"/>
    </source>
</evidence>
<dbReference type="InterPro" id="IPR059177">
    <property type="entry name" value="GH29D-like_dom"/>
</dbReference>
<gene>
    <name evidence="2" type="ORF">SAMN05216192_1019</name>
</gene>
<reference evidence="3" key="1">
    <citation type="submission" date="2016-10" db="EMBL/GenBank/DDBJ databases">
        <authorList>
            <person name="Varghese N."/>
            <person name="Submissions S."/>
        </authorList>
    </citation>
    <scope>NUCLEOTIDE SEQUENCE [LARGE SCALE GENOMIC DNA]</scope>
    <source>
        <strain evidence="3">CGMCC 1.11012</strain>
    </source>
</reference>
<dbReference type="PROSITE" id="PS51272">
    <property type="entry name" value="SLH"/>
    <property type="match status" value="2"/>
</dbReference>
<dbReference type="Pfam" id="PF00395">
    <property type="entry name" value="SLH"/>
    <property type="match status" value="2"/>
</dbReference>
<dbReference type="EMBL" id="FNDX01000001">
    <property type="protein sequence ID" value="SDH72688.1"/>
    <property type="molecule type" value="Genomic_DNA"/>
</dbReference>
<organism evidence="2 3">
    <name type="scientific">Paenibacillus typhae</name>
    <dbReference type="NCBI Taxonomy" id="1174501"/>
    <lineage>
        <taxon>Bacteria</taxon>
        <taxon>Bacillati</taxon>
        <taxon>Bacillota</taxon>
        <taxon>Bacilli</taxon>
        <taxon>Bacillales</taxon>
        <taxon>Paenibacillaceae</taxon>
        <taxon>Paenibacillus</taxon>
    </lineage>
</organism>
<dbReference type="Pfam" id="PF13287">
    <property type="entry name" value="Fn3_assoc"/>
    <property type="match status" value="1"/>
</dbReference>
<dbReference type="InterPro" id="IPR051465">
    <property type="entry name" value="Cell_Envelope_Struct_Comp"/>
</dbReference>
<sequence length="2896" mass="291325">MAIKQKSILGLAVALIVLTIAAVAGGLMVKADGQTWSGAADTSWYNPVYTTFKIDTEAKLAGVAKLVNEDIDADGGKVNGFSGKILEIDRNMNLGAYLWVPIGNGEHPFRGTLISKEGSILTISEMKVPSGLSYQGLVGNMIDGTVGGFVFSNDGSISVTTVTYDVYAGAAVGKMAGTSIVYDITNNLKIATDSAPYHTYAGGIVGMGEGSVANSFNNASITVNGTSAAGGIVGYGDAGGLKLKKVSNTGAVLANGQGSDSIYAGGIAGHTIGSVTMNDEDTVISNSAAVTVNGGATVYAGGIVGGIGNTAVFSDSTNNSGAVSINAPSATGTYAGGLFGAAGAVTSPDFSIAFVNTATVTNNGGTNVHTGGIAGYAASTVTWTKEYTNATNVTATGSQNIYTGGFIGYAAGGIVLNNPAVDAYQNTAHIQASGGTSVYTGGIAGYDAGGSISNASFTGAIDAVGSADVYTGGIAGYEAGGSILSSQAGNASVIPTITSDGTIGGIAGYLDGTINNAVVKNIRLKATLEGGVIGGIAGNAQGTINSAYAGDAESADYNSLTIETAVKNPAAGADNVTAGGLVGINDKALTLTNSQAARVGLITESGKSGYTLGTVAGNLNTLAVIGTSEAPVVAKDFVIEMNADNGIVGGAVGVNRTSALHLHAERIEIKAKGASTHAGGIFGENHGAAPYVLAENIILSSEGADALLGGVAGLNTGSLTDATAHAVSITAGGIRTEAGGIAGRSAGADAAANRSSINTPVFHAGELAVVTVNGADVKAGGLVGYAQATDIVNPVVAATAPDYVNISVKGTGARVGGLAGALENSTLSGDTTTVNLENLLINTTKDAANGYTGGLVGYNDKSRLERLVGKTLNLTINGANATTAGIAAYNLGTNSAVITNSYVTALSLKVNATAVNSTIGGIVGLNDARTGDPVMNPGTAVSTLQNTRTLGSIAATAPSSVLGGMVGENRSLIANNSITDKISVSSKGNNVTFGGLAGLNTGKGTLYYTYSNANLTIEGAGTLAGGLVGENTGAVKGSYIDIDLTGKATGTAGQSVFLGGLIGRNSAGTVEQSYTSSRVAASGVYTNVGGLIGELTGGTVKNSYVAKSVAATGDHSYAGGFIGRIRDGKVSNAYSAAEVSAANGAYAGGFAGRYDNASKELLYKTYYIKDESLNINKDLPDFAEGNHRWLNVHVRLTTILSATLKDRTVFPDLSGWDFTGAWKYGSLNADYKYPEVNREANTGGDLGNDVNANINWYMKDKDAIGFQITTEAELAGLASIVNGTIAGVDKFNFAGRTITIMNPIHIQSKQWVPIGDKEENAFEGTFIGGNHLIDGLTLQPVFTYSGLFGVIGADAAVSDINLEPLTVSGNQFTGALAGLNLGNVSNVELKLLNGIKISGGTVGAVIGKNTGEVSGLHVTFDGGSRVETVYSGGIAGGIIGDNTSDLTAGTYSVTAIDGSIGSSADQAVIGGVVGVQTGDVTGLKSEVSSKLQVASSGMESITGGLFGSYTAGTASGLEVNFTDGALQASGLDSILGGVIGHAEAGTVLNNITVAGTGDGVQLTGNGIVGAAVGVKEGTLGGMKLKALAASSSTFDLDHVTVNKITLATAADSLNAVIGGIAGQFINAAMNDSSFAGTIQASGETVAAGGIAGQADNSILYNVDAAPVINAAAKTGEAAGGIAGLLSSSDINEGFDFGKPYPLYRGIYLANVHNGIVTVSGTGHVMDLYAGGVAGRNNDASVYRSSSQAELNVSGGKTVNLGGIAGYSNGIIVDAYAANSLKADDSSVYNVGGIVGLGADGEIHYSEAAAPAGQAITVGTALTLENSLPATRTGGAVGMGDHIKITYSHADIPVNINDTNKDNTIYAGGFAGLLGDTDVREGQITHSYATGALNVSGRLGSYVGGFAGSVDHYSISSSYASGDVANTALDTRTGGFAAAVERNAGISSSYALQATITTTGIKSATRSFTGGFAGYNDGTLSNVYANVPAITASAPGADFQQGALVGYNFRDGKINSSSYVGTLAAVGKNAGAAVSAVKLAPEEALNPLASGAWNIDYDTSFMDNAAEGVITLNSAEQLTGAVLLYNETGLDYYVLYNRTATEKPEYTTINLAADVDLEGKPWVPFSSLAGTFDGQGHTVSGLEITSADQTYLGFVTENFGTITNVNFAGVKASGKNAGAAAGINRSTGIITGVTISGALQGTEAAGSAAAVNEGTISKVNAVNLTVSGPGRIGGITGVNAGTITASSSGGGISGNGQAAGGITGQNAPAGVISDSVSYADVNTAAAEAVSGGIAGTNSGSINNSYAAGRISAEGTQKAWSGGIAGYAAEGTIASSLSTGEVRAAVNGVIAPGQAFFGGIAGQKANEASISSSVFNAQMLKVNVAYFDAEGKAVTGIVGTSSVTGLKASELVNGTLPSGLTAAGHWTVHNGYYPGLTAFEGTREGMLSTAAVILSPQDLINRVASGFALKGADGVNWSADPAAVVLNGTTGTLRDGTATKLTVSAQGLSRSIMINEPAVKYPATAAAPKLLSDAKDKIITAETSVVLGTDEPGGNIYYTLDGSTPNETSLLYTAPIVLKNATTVKAVTIVQGKEYSNVWTATWTLPTGGNYGGGGFFLPPVKEPAITAVTSNASINGDSEAPVKVAKNSKLKLNAPEGQVIYYTLDGSTPTVNSTKYTGELLITGNMTIKMITDQDDTVITIEYAVENAKYSLKGTADETKYMTAYADGTFKPSTAITRYELITALAPLLDMENVNVGNLFNDVTAEHEALTAFFASAGIIEGYPDGGFGGTKGLTRAEFAKIMTTVLNLDIKTAGITKQSDLKGHWSEQYVNALSRAGYVQGFPDGTFKPNAPITRAEAVVMINRIVGTKKLTVTAVKYKDLPATHWAFKDIMSVVQ</sequence>
<dbReference type="RefSeq" id="WP_090711002.1">
    <property type="nucleotide sequence ID" value="NZ_CBCSKY010000010.1"/>
</dbReference>
<dbReference type="PANTHER" id="PTHR43308">
    <property type="entry name" value="OUTER MEMBRANE PROTEIN ALPHA-RELATED"/>
    <property type="match status" value="1"/>
</dbReference>
<evidence type="ECO:0000313" key="3">
    <source>
        <dbReference type="Proteomes" id="UP000199050"/>
    </source>
</evidence>
<accession>A0A1G8ES11</accession>
<proteinExistence type="predicted"/>
<feature type="domain" description="SLH" evidence="1">
    <location>
        <begin position="2753"/>
        <end position="2812"/>
    </location>
</feature>
<keyword evidence="3" id="KW-1185">Reference proteome</keyword>
<protein>
    <submittedName>
        <fullName evidence="2">S-layer homology domain-containing protein</fullName>
    </submittedName>
</protein>
<dbReference type="Gene3D" id="2.160.20.110">
    <property type="match status" value="7"/>
</dbReference>
<dbReference type="STRING" id="1174501.SAMN05216192_1019"/>
<dbReference type="InterPro" id="IPR026876">
    <property type="entry name" value="Fn3_assoc_repeat"/>
</dbReference>
<dbReference type="Pfam" id="PF13290">
    <property type="entry name" value="CHB_HEX_C_1"/>
    <property type="match status" value="1"/>
</dbReference>
<feature type="domain" description="SLH" evidence="1">
    <location>
        <begin position="2813"/>
        <end position="2876"/>
    </location>
</feature>
<name>A0A1G8ES11_9BACL</name>
<evidence type="ECO:0000313" key="2">
    <source>
        <dbReference type="EMBL" id="SDH72688.1"/>
    </source>
</evidence>
<dbReference type="InterPro" id="IPR001119">
    <property type="entry name" value="SLH_dom"/>
</dbReference>
<dbReference type="Proteomes" id="UP000199050">
    <property type="component" value="Unassembled WGS sequence"/>
</dbReference>
<dbReference type="PANTHER" id="PTHR43308:SF5">
    <property type="entry name" value="S-LAYER PROTEIN _ PEPTIDOGLYCAN ENDO-BETA-N-ACETYLGLUCOSAMINIDASE"/>
    <property type="match status" value="1"/>
</dbReference>